<protein>
    <recommendedName>
        <fullName evidence="7">Lipase</fullName>
    </recommendedName>
</protein>
<dbReference type="PANTHER" id="PTHR10272">
    <property type="entry name" value="PLATELET-ACTIVATING FACTOR ACETYLHYDROLASE"/>
    <property type="match status" value="1"/>
</dbReference>
<evidence type="ECO:0000256" key="2">
    <source>
        <dbReference type="ARBA" id="ARBA00022963"/>
    </source>
</evidence>
<dbReference type="SUPFAM" id="SSF53474">
    <property type="entry name" value="alpha/beta-Hydrolases"/>
    <property type="match status" value="1"/>
</dbReference>
<evidence type="ECO:0000256" key="3">
    <source>
        <dbReference type="ARBA" id="ARBA00023098"/>
    </source>
</evidence>
<keyword evidence="3" id="KW-0443">Lipid metabolism</keyword>
<gene>
    <name evidence="5" type="ORF">BU204_25050</name>
</gene>
<dbReference type="STRING" id="1912961.BU204_25050"/>
<dbReference type="InterPro" id="IPR029058">
    <property type="entry name" value="AB_hydrolase_fold"/>
</dbReference>
<organism evidence="5 6">
    <name type="scientific">Actinophytocola xanthii</name>
    <dbReference type="NCBI Taxonomy" id="1912961"/>
    <lineage>
        <taxon>Bacteria</taxon>
        <taxon>Bacillati</taxon>
        <taxon>Actinomycetota</taxon>
        <taxon>Actinomycetes</taxon>
        <taxon>Pseudonocardiales</taxon>
        <taxon>Pseudonocardiaceae</taxon>
    </lineage>
</organism>
<sequence length="362" mass="38913">MTFAAALTTVALAAGLTPAAAAPAEPDPVRLALPAPTGPYPVGTAELHLTDEDRTDPWTGRPRELMVSLWYPAAPNGPRAHQFPQAVTAFYDRSAGVPPGTADFAGTVTHSRTGATPLPGRRPVVLYSPGGGHSRFLGTTLVEDLASRGYAVVGVDHTPVSPVQFPDRLELPRPGVDAGQVLRERVRDVSFVLDELTRFPTLDLTRVGMVGHSMGGFTTAEAMLTEDRVDAGANLDGSMDPRFGQAAVRGVTRPFLLMGAGLSGGVPHNHAHSDDWARFWSASTGWRRDLYLPTGEHMSFTDAQVLLPQLPGDFTASIGTVDPRRGLAAQRRYLAAFFDLHLRDRPTSVFDHQLYPEVQIIA</sequence>
<comment type="caution">
    <text evidence="5">The sequence shown here is derived from an EMBL/GenBank/DDBJ whole genome shotgun (WGS) entry which is preliminary data.</text>
</comment>
<evidence type="ECO:0000313" key="5">
    <source>
        <dbReference type="EMBL" id="OLF14870.1"/>
    </source>
</evidence>
<dbReference type="GO" id="GO:0016042">
    <property type="term" value="P:lipid catabolic process"/>
    <property type="evidence" value="ECO:0007669"/>
    <property type="project" value="UniProtKB-KW"/>
</dbReference>
<keyword evidence="6" id="KW-1185">Reference proteome</keyword>
<feature type="chain" id="PRO_5010341365" description="Lipase" evidence="4">
    <location>
        <begin position="22"/>
        <end position="362"/>
    </location>
</feature>
<dbReference type="Proteomes" id="UP000185596">
    <property type="component" value="Unassembled WGS sequence"/>
</dbReference>
<keyword evidence="4" id="KW-0732">Signal</keyword>
<evidence type="ECO:0000313" key="6">
    <source>
        <dbReference type="Proteomes" id="UP000185596"/>
    </source>
</evidence>
<keyword evidence="2" id="KW-0442">Lipid degradation</keyword>
<dbReference type="EMBL" id="MSIE01000048">
    <property type="protein sequence ID" value="OLF14870.1"/>
    <property type="molecule type" value="Genomic_DNA"/>
</dbReference>
<dbReference type="AlphaFoldDB" id="A0A1Q8CKH8"/>
<evidence type="ECO:0000256" key="1">
    <source>
        <dbReference type="ARBA" id="ARBA00022801"/>
    </source>
</evidence>
<dbReference type="Gene3D" id="3.40.50.1820">
    <property type="entry name" value="alpha/beta hydrolase"/>
    <property type="match status" value="1"/>
</dbReference>
<proteinExistence type="predicted"/>
<accession>A0A1Q8CKH8</accession>
<name>A0A1Q8CKH8_9PSEU</name>
<dbReference type="Pfam" id="PF03403">
    <property type="entry name" value="PAF-AH_p_II"/>
    <property type="match status" value="1"/>
</dbReference>
<evidence type="ECO:0000256" key="4">
    <source>
        <dbReference type="SAM" id="SignalP"/>
    </source>
</evidence>
<reference evidence="5 6" key="1">
    <citation type="submission" date="2016-12" db="EMBL/GenBank/DDBJ databases">
        <title>The draft genome sequence of Actinophytocola sp. 11-183.</title>
        <authorList>
            <person name="Wang W."/>
            <person name="Yuan L."/>
        </authorList>
    </citation>
    <scope>NUCLEOTIDE SEQUENCE [LARGE SCALE GENOMIC DNA]</scope>
    <source>
        <strain evidence="5 6">11-183</strain>
    </source>
</reference>
<evidence type="ECO:0008006" key="7">
    <source>
        <dbReference type="Google" id="ProtNLM"/>
    </source>
</evidence>
<keyword evidence="1" id="KW-0378">Hydrolase</keyword>
<dbReference type="GO" id="GO:0003847">
    <property type="term" value="F:1-alkyl-2-acetylglycerophosphocholine esterase activity"/>
    <property type="evidence" value="ECO:0007669"/>
    <property type="project" value="TreeGrafter"/>
</dbReference>
<feature type="signal peptide" evidence="4">
    <location>
        <begin position="1"/>
        <end position="21"/>
    </location>
</feature>
<dbReference type="PANTHER" id="PTHR10272:SF0">
    <property type="entry name" value="PLATELET-ACTIVATING FACTOR ACETYLHYDROLASE"/>
    <property type="match status" value="1"/>
</dbReference>